<keyword evidence="2" id="KW-1185">Reference proteome</keyword>
<reference evidence="1 2" key="1">
    <citation type="submission" date="2018-06" db="EMBL/GenBank/DDBJ databases">
        <title>Genomic Encyclopedia of Type Strains, Phase IV (KMG-IV): sequencing the most valuable type-strain genomes for metagenomic binning, comparative biology and taxonomic classification.</title>
        <authorList>
            <person name="Goeker M."/>
        </authorList>
    </citation>
    <scope>NUCLEOTIDE SEQUENCE [LARGE SCALE GENOMIC DNA]</scope>
    <source>
        <strain evidence="1 2">DSM 45521</strain>
    </source>
</reference>
<accession>A0A318RGB3</accession>
<gene>
    <name evidence="1" type="ORF">DFR67_12625</name>
</gene>
<comment type="caution">
    <text evidence="1">The sequence shown here is derived from an EMBL/GenBank/DDBJ whole genome shotgun (WGS) entry which is preliminary data.</text>
</comment>
<dbReference type="RefSeq" id="WP_146240559.1">
    <property type="nucleotide sequence ID" value="NZ_QJSP01000026.1"/>
</dbReference>
<name>A0A318RGB3_WILLI</name>
<protein>
    <submittedName>
        <fullName evidence="1">Uncharacterized protein</fullName>
    </submittedName>
</protein>
<dbReference type="Proteomes" id="UP000247591">
    <property type="component" value="Unassembled WGS sequence"/>
</dbReference>
<evidence type="ECO:0000313" key="1">
    <source>
        <dbReference type="EMBL" id="PYE12017.1"/>
    </source>
</evidence>
<dbReference type="AlphaFoldDB" id="A0A318RGB3"/>
<evidence type="ECO:0000313" key="2">
    <source>
        <dbReference type="Proteomes" id="UP000247591"/>
    </source>
</evidence>
<dbReference type="EMBL" id="QJSP01000026">
    <property type="protein sequence ID" value="PYE12017.1"/>
    <property type="molecule type" value="Genomic_DNA"/>
</dbReference>
<sequence>MTNHDRRRQELAVAIVRGIPIPGPIPRSKDLSEAITTGLLIEGVVDVTVEVAIGTIGRSRHVFVVIGGPDVEAAVAALMAAPEYHGLIRATVEHHLAG</sequence>
<proteinExistence type="predicted"/>
<organism evidence="1 2">
    <name type="scientific">Williamsia limnetica</name>
    <dbReference type="NCBI Taxonomy" id="882452"/>
    <lineage>
        <taxon>Bacteria</taxon>
        <taxon>Bacillati</taxon>
        <taxon>Actinomycetota</taxon>
        <taxon>Actinomycetes</taxon>
        <taxon>Mycobacteriales</taxon>
        <taxon>Nocardiaceae</taxon>
        <taxon>Williamsia</taxon>
    </lineage>
</organism>